<feature type="compositionally biased region" description="Polar residues" evidence="2">
    <location>
        <begin position="345"/>
        <end position="360"/>
    </location>
</feature>
<feature type="compositionally biased region" description="Low complexity" evidence="2">
    <location>
        <begin position="282"/>
        <end position="300"/>
    </location>
</feature>
<gene>
    <name evidence="3" type="ORF">ASCRUDRAFT_106978</name>
</gene>
<accession>A0A1D2VDS2</accession>
<organism evidence="3 4">
    <name type="scientific">Ascoidea rubescens DSM 1968</name>
    <dbReference type="NCBI Taxonomy" id="1344418"/>
    <lineage>
        <taxon>Eukaryota</taxon>
        <taxon>Fungi</taxon>
        <taxon>Dikarya</taxon>
        <taxon>Ascomycota</taxon>
        <taxon>Saccharomycotina</taxon>
        <taxon>Saccharomycetes</taxon>
        <taxon>Ascoideaceae</taxon>
        <taxon>Ascoidea</taxon>
    </lineage>
</organism>
<evidence type="ECO:0000256" key="2">
    <source>
        <dbReference type="SAM" id="MobiDB-lite"/>
    </source>
</evidence>
<keyword evidence="4" id="KW-1185">Reference proteome</keyword>
<evidence type="ECO:0000313" key="3">
    <source>
        <dbReference type="EMBL" id="ODV59791.1"/>
    </source>
</evidence>
<proteinExistence type="predicted"/>
<feature type="coiled-coil region" evidence="1">
    <location>
        <begin position="719"/>
        <end position="775"/>
    </location>
</feature>
<feature type="compositionally biased region" description="Basic and acidic residues" evidence="2">
    <location>
        <begin position="406"/>
        <end position="418"/>
    </location>
</feature>
<keyword evidence="1" id="KW-0175">Coiled coil</keyword>
<dbReference type="AlphaFoldDB" id="A0A1D2VDS2"/>
<sequence length="777" mass="91832">MPQDLFLNAFHKYSLAMLLLFVNNFNFPIIDHIQNLLNKNPLYQRIKVKSPIILSNTQKASQLMQSPTRESSFLGILSWLYYKLNLFNFIDYNNVASIIDYSNLHSINLSEIQHFSDILINSPDISLNLIKHFPYNFTQNSNIHSIYNGVHPILNLNDDEFNIFYTFNQNDKYQCKMSRIRQLDHSSIFSNYKKLKHTNFQCINNNKISIRIYENLIYDIYKIGNFNYNNILPQYLYKELPVDYQIYSRLKNQITRKRVRSRSSTNINDVSKRNLRIKRISKQNNNQKKNNLPLNINFPSDNNNNNKLNLILINDNSPLKYIEPNEDQNEIFSVIMAKISDKIPNSNPRSLLQSFQNTNQKQDKRDKTFSNNKENTLVKDEFNQDPNQKLKNKIDNEDENENENENESKTKTKSEINGEIKKKDDDNCDLEHLNNSYINSQVNADSSINSVKNNVSYTKNKFNDKINLQSFIIHDKIAEIRKILKKMYDIDDNYNNNDINKQNVHRNNEDFRNREKSNISTNTNINREFHYVKKRSQSVFQNNIINNHIINNKNNVENEIKSKTVSINVDDDINDDIEDVIDIDDDDIDNYEKSDFKKSNKRNEKESKNRKAKRKPRRGVRRFSNDLFNKILDSESDSEFEEYLQKNGKLLEKSRSGLEGESSLLKSSNNYDNTNYINNNSNNNSNNNLTNVKNIDNIKDYDKLKSEHLKLQQLYNSTVEEVNAIVQTCKSRVKRLELKHEMEMNELKSAMRRKFVKYKNENLNLKKQIKSIENLYR</sequence>
<feature type="compositionally biased region" description="Basic and acidic residues" evidence="2">
    <location>
        <begin position="591"/>
        <end position="609"/>
    </location>
</feature>
<evidence type="ECO:0000313" key="4">
    <source>
        <dbReference type="Proteomes" id="UP000095038"/>
    </source>
</evidence>
<name>A0A1D2VDS2_9ASCO</name>
<feature type="region of interest" description="Disordered" evidence="2">
    <location>
        <begin position="280"/>
        <end position="300"/>
    </location>
</feature>
<reference evidence="4" key="1">
    <citation type="submission" date="2016-05" db="EMBL/GenBank/DDBJ databases">
        <title>Comparative genomics of biotechnologically important yeasts.</title>
        <authorList>
            <consortium name="DOE Joint Genome Institute"/>
            <person name="Riley R."/>
            <person name="Haridas S."/>
            <person name="Wolfe K.H."/>
            <person name="Lopes M.R."/>
            <person name="Hittinger C.T."/>
            <person name="Goker M."/>
            <person name="Salamov A."/>
            <person name="Wisecaver J."/>
            <person name="Long T.M."/>
            <person name="Aerts A.L."/>
            <person name="Barry K."/>
            <person name="Choi C."/>
            <person name="Clum A."/>
            <person name="Coughlan A.Y."/>
            <person name="Deshpande S."/>
            <person name="Douglass A.P."/>
            <person name="Hanson S.J."/>
            <person name="Klenk H.-P."/>
            <person name="Labutti K."/>
            <person name="Lapidus A."/>
            <person name="Lindquist E."/>
            <person name="Lipzen A."/>
            <person name="Meier-Kolthoff J.P."/>
            <person name="Ohm R.A."/>
            <person name="Otillar R.P."/>
            <person name="Pangilinan J."/>
            <person name="Peng Y."/>
            <person name="Rokas A."/>
            <person name="Rosa C.A."/>
            <person name="Scheuner C."/>
            <person name="Sibirny A.A."/>
            <person name="Slot J.C."/>
            <person name="Stielow J.B."/>
            <person name="Sun H."/>
            <person name="Kurtzman C.P."/>
            <person name="Blackwell M."/>
            <person name="Grigoriev I.V."/>
            <person name="Jeffries T.W."/>
        </authorList>
    </citation>
    <scope>NUCLEOTIDE SEQUENCE [LARGE SCALE GENOMIC DNA]</scope>
    <source>
        <strain evidence="4">DSM 1968</strain>
    </source>
</reference>
<dbReference type="Proteomes" id="UP000095038">
    <property type="component" value="Unassembled WGS sequence"/>
</dbReference>
<protein>
    <submittedName>
        <fullName evidence="3">Uncharacterized protein</fullName>
    </submittedName>
</protein>
<dbReference type="RefSeq" id="XP_020046098.1">
    <property type="nucleotide sequence ID" value="XM_020188666.1"/>
</dbReference>
<feature type="region of interest" description="Disordered" evidence="2">
    <location>
        <begin position="591"/>
        <end position="620"/>
    </location>
</feature>
<evidence type="ECO:0000256" key="1">
    <source>
        <dbReference type="SAM" id="Coils"/>
    </source>
</evidence>
<dbReference type="EMBL" id="KV454484">
    <property type="protein sequence ID" value="ODV59791.1"/>
    <property type="molecule type" value="Genomic_DNA"/>
</dbReference>
<feature type="compositionally biased region" description="Basic residues" evidence="2">
    <location>
        <begin position="610"/>
        <end position="620"/>
    </location>
</feature>
<feature type="region of interest" description="Disordered" evidence="2">
    <location>
        <begin position="661"/>
        <end position="688"/>
    </location>
</feature>
<feature type="region of interest" description="Disordered" evidence="2">
    <location>
        <begin position="345"/>
        <end position="418"/>
    </location>
</feature>
<dbReference type="InParanoid" id="A0A1D2VDS2"/>
<dbReference type="GeneID" id="30962302"/>
<feature type="compositionally biased region" description="Acidic residues" evidence="2">
    <location>
        <begin position="396"/>
        <end position="405"/>
    </location>
</feature>